<dbReference type="EMBL" id="JAATTO010000002">
    <property type="protein sequence ID" value="MBC9976920.1"/>
    <property type="molecule type" value="Genomic_DNA"/>
</dbReference>
<protein>
    <submittedName>
        <fullName evidence="1">Phage Gp37/Gp68 family protein</fullName>
    </submittedName>
</protein>
<dbReference type="InterPro" id="IPR011101">
    <property type="entry name" value="DUF5131"/>
</dbReference>
<accession>A0ABR7U025</accession>
<dbReference type="Proteomes" id="UP000639516">
    <property type="component" value="Unassembled WGS sequence"/>
</dbReference>
<proteinExistence type="predicted"/>
<name>A0ABR7U025_9BRAD</name>
<reference evidence="1 2" key="1">
    <citation type="journal article" date="2020" name="Arch. Microbiol.">
        <title>Bradyrhizobium campsiandrae sp. nov., a nitrogen-fixing bacterial strain isolated from a native leguminous tree from the Amazon adapted to flooded conditions.</title>
        <authorList>
            <person name="Cabral Michel D."/>
            <person name="Martins da Costa E."/>
            <person name="Azarias Guimaraes A."/>
            <person name="Soares de Carvalho T."/>
            <person name="Santos de Castro Caputo P."/>
            <person name="Willems A."/>
            <person name="de Souza Moreira F.M."/>
        </authorList>
    </citation>
    <scope>NUCLEOTIDE SEQUENCE [LARGE SCALE GENOMIC DNA]</scope>
    <source>
        <strain evidence="2">INPA 384B</strain>
    </source>
</reference>
<evidence type="ECO:0000313" key="1">
    <source>
        <dbReference type="EMBL" id="MBC9976920.1"/>
    </source>
</evidence>
<dbReference type="Pfam" id="PF07505">
    <property type="entry name" value="DUF5131"/>
    <property type="match status" value="1"/>
</dbReference>
<dbReference type="RefSeq" id="WP_188095691.1">
    <property type="nucleotide sequence ID" value="NZ_JAANIH010000001.1"/>
</dbReference>
<keyword evidence="2" id="KW-1185">Reference proteome</keyword>
<organism evidence="1 2">
    <name type="scientific">Bradyrhizobium campsiandrae</name>
    <dbReference type="NCBI Taxonomy" id="1729892"/>
    <lineage>
        <taxon>Bacteria</taxon>
        <taxon>Pseudomonadati</taxon>
        <taxon>Pseudomonadota</taxon>
        <taxon>Alphaproteobacteria</taxon>
        <taxon>Hyphomicrobiales</taxon>
        <taxon>Nitrobacteraceae</taxon>
        <taxon>Bradyrhizobium</taxon>
    </lineage>
</organism>
<evidence type="ECO:0000313" key="2">
    <source>
        <dbReference type="Proteomes" id="UP000639516"/>
    </source>
</evidence>
<comment type="caution">
    <text evidence="1">The sequence shown here is derived from an EMBL/GenBank/DDBJ whole genome shotgun (WGS) entry which is preliminary data.</text>
</comment>
<gene>
    <name evidence="1" type="ORF">HA482_01660</name>
</gene>
<sequence length="301" mass="34174">MGENSAISWCDHTFNPWIGCTRVSPACDHCYAATENQRRKWVASWGEPGQSPAPRHRTKTWGNPLKWQRQHLQFYSIHQRPQRVFCASLADVFDNEVPAEWRADLFSLINRTPDLRWILLTKRIGNVLKMVPAGAWTRMPHVGLMSTIANQAEWDRDYPKLKAVPAAWHGISAEPLLGPINIGDARPDWIITGGESGTHARPMSIQWVRELRDQCAAGGIAFHFKQWGEWAPARLRASGSPGRFAFGDYEYDRTAMVQVDSYPRHFTMFGSRTVMERLGRSKTGDRLDGIEHKAFPPQLAA</sequence>